<dbReference type="SUPFAM" id="SSF48225">
    <property type="entry name" value="Seven-hairpin glycosidases"/>
    <property type="match status" value="1"/>
</dbReference>
<organism evidence="9 10">
    <name type="scientific">Blomia tropicalis</name>
    <name type="common">Mite</name>
    <dbReference type="NCBI Taxonomy" id="40697"/>
    <lineage>
        <taxon>Eukaryota</taxon>
        <taxon>Metazoa</taxon>
        <taxon>Ecdysozoa</taxon>
        <taxon>Arthropoda</taxon>
        <taxon>Chelicerata</taxon>
        <taxon>Arachnida</taxon>
        <taxon>Acari</taxon>
        <taxon>Acariformes</taxon>
        <taxon>Sarcoptiformes</taxon>
        <taxon>Astigmata</taxon>
        <taxon>Glycyphagoidea</taxon>
        <taxon>Echimyopodidae</taxon>
        <taxon>Blomia</taxon>
    </lineage>
</organism>
<dbReference type="GO" id="GO:0005509">
    <property type="term" value="F:calcium ion binding"/>
    <property type="evidence" value="ECO:0007669"/>
    <property type="project" value="InterPro"/>
</dbReference>
<keyword evidence="10" id="KW-1185">Reference proteome</keyword>
<dbReference type="Proteomes" id="UP001142055">
    <property type="component" value="Chromosome 1"/>
</dbReference>
<keyword evidence="8" id="KW-0472">Membrane</keyword>
<comment type="pathway">
    <text evidence="2">Protein modification; protein glycosylation.</text>
</comment>
<dbReference type="GO" id="GO:0005783">
    <property type="term" value="C:endoplasmic reticulum"/>
    <property type="evidence" value="ECO:0007669"/>
    <property type="project" value="TreeGrafter"/>
</dbReference>
<dbReference type="PANTHER" id="PTHR11742">
    <property type="entry name" value="MANNOSYL-OLIGOSACCHARIDE ALPHA-1,2-MANNOSIDASE-RELATED"/>
    <property type="match status" value="1"/>
</dbReference>
<keyword evidence="8" id="KW-1133">Transmembrane helix</keyword>
<proteinExistence type="inferred from homology"/>
<sequence length="546" mass="63351">MSLRSPNSYSSGNDVHQNHEQEQFLNVSEPSEKPTNNQCKICFDIFKQIIKLTILILVIFLLILGCSYLIVLLRDQLNESENKFYVEKGLTFSHNETKRVRVDSQNVGKQTKVWYDDPTTTTSSKIFNEYLMFNETNFQNESVSYENNETDINWKRRQLIRTMALESFQTIREQTNSIKWIALASTLNVMELNNELKSIQEQIKYRFHFENILQDLDVTVVVTDIIGGLLSCYALTGDQTFIDQAMNVAHKIEPAYQNIHELPYETINPLKMKANGHWQFRSKIAAQLLEYAYLAAITQDPLAGRRRSKIRSLLSYQTTEIFDIDDMRKEGKMNNLPQFQTSLYYTNYIKQMLNSFTLNEAELYKLVKNVFHLEALRSSSVESGNLLFAPDYPKSMYSSSCNLGAILALVWNVTQQFELKYQMKPSLRQLAINLTETCHLAMNQTETGLIPKRFDFDDVDNATNSKKDNRKSNDLSPELAETYFVLWRLTGDEQYREYAWNMAKAIHKHGRYCDFKLSGRVGSKKDCSYFAINDVDQISSLMKIDN</sequence>
<dbReference type="EMBL" id="JAPWDV010000001">
    <property type="protein sequence ID" value="KAJ6225264.1"/>
    <property type="molecule type" value="Genomic_DNA"/>
</dbReference>
<feature type="transmembrane region" description="Helical" evidence="8">
    <location>
        <begin position="52"/>
        <end position="73"/>
    </location>
</feature>
<keyword evidence="7" id="KW-0326">Glycosidase</keyword>
<feature type="disulfide bond" evidence="6">
    <location>
        <begin position="401"/>
        <end position="438"/>
    </location>
</feature>
<dbReference type="GO" id="GO:0005975">
    <property type="term" value="P:carbohydrate metabolic process"/>
    <property type="evidence" value="ECO:0007669"/>
    <property type="project" value="InterPro"/>
</dbReference>
<evidence type="ECO:0000256" key="1">
    <source>
        <dbReference type="ARBA" id="ARBA00001913"/>
    </source>
</evidence>
<dbReference type="InterPro" id="IPR001382">
    <property type="entry name" value="Glyco_hydro_47"/>
</dbReference>
<evidence type="ECO:0000256" key="7">
    <source>
        <dbReference type="RuleBase" id="RU361193"/>
    </source>
</evidence>
<comment type="caution">
    <text evidence="9">The sequence shown here is derived from an EMBL/GenBank/DDBJ whole genome shotgun (WGS) entry which is preliminary data.</text>
</comment>
<dbReference type="InterPro" id="IPR036026">
    <property type="entry name" value="Seven-hairpin_glycosidases"/>
</dbReference>
<evidence type="ECO:0000256" key="8">
    <source>
        <dbReference type="SAM" id="Phobius"/>
    </source>
</evidence>
<dbReference type="InterPro" id="IPR050749">
    <property type="entry name" value="Glycosyl_Hydrolase_47"/>
</dbReference>
<name>A0A9Q0RSW9_BLOTA</name>
<evidence type="ECO:0000256" key="2">
    <source>
        <dbReference type="ARBA" id="ARBA00004922"/>
    </source>
</evidence>
<evidence type="ECO:0000256" key="4">
    <source>
        <dbReference type="ARBA" id="ARBA00022801"/>
    </source>
</evidence>
<reference evidence="9" key="1">
    <citation type="submission" date="2022-12" db="EMBL/GenBank/DDBJ databases">
        <title>Genome assemblies of Blomia tropicalis.</title>
        <authorList>
            <person name="Cui Y."/>
        </authorList>
    </citation>
    <scope>NUCLEOTIDE SEQUENCE</scope>
    <source>
        <tissue evidence="9">Adult mites</tissue>
    </source>
</reference>
<dbReference type="Pfam" id="PF01532">
    <property type="entry name" value="Glyco_hydro_47"/>
    <property type="match status" value="1"/>
</dbReference>
<evidence type="ECO:0000256" key="5">
    <source>
        <dbReference type="ARBA" id="ARBA00023157"/>
    </source>
</evidence>
<evidence type="ECO:0000256" key="6">
    <source>
        <dbReference type="PIRSR" id="PIRSR601382-3"/>
    </source>
</evidence>
<dbReference type="PRINTS" id="PR00747">
    <property type="entry name" value="GLYHDRLASE47"/>
</dbReference>
<dbReference type="AlphaFoldDB" id="A0A9Q0RSW9"/>
<dbReference type="Gene3D" id="1.50.10.10">
    <property type="match status" value="1"/>
</dbReference>
<keyword evidence="8" id="KW-0812">Transmembrane</keyword>
<dbReference type="GO" id="GO:0000139">
    <property type="term" value="C:Golgi membrane"/>
    <property type="evidence" value="ECO:0007669"/>
    <property type="project" value="TreeGrafter"/>
</dbReference>
<comment type="similarity">
    <text evidence="3 7">Belongs to the glycosyl hydrolase 47 family.</text>
</comment>
<evidence type="ECO:0000256" key="3">
    <source>
        <dbReference type="ARBA" id="ARBA00007658"/>
    </source>
</evidence>
<keyword evidence="5 6" id="KW-1015">Disulfide bond</keyword>
<evidence type="ECO:0000313" key="10">
    <source>
        <dbReference type="Proteomes" id="UP001142055"/>
    </source>
</evidence>
<comment type="cofactor">
    <cofactor evidence="1">
        <name>Ca(2+)</name>
        <dbReference type="ChEBI" id="CHEBI:29108"/>
    </cofactor>
</comment>
<keyword evidence="4 7" id="KW-0378">Hydrolase</keyword>
<dbReference type="InterPro" id="IPR012341">
    <property type="entry name" value="6hp_glycosidase-like_sf"/>
</dbReference>
<protein>
    <recommendedName>
        <fullName evidence="7">alpha-1,2-Mannosidase</fullName>
        <ecNumber evidence="7">3.2.1.-</ecNumber>
    </recommendedName>
</protein>
<dbReference type="PANTHER" id="PTHR11742:SF6">
    <property type="entry name" value="MANNOSYL-OLIGOSACCHARIDE ALPHA-1,2-MANNOSIDASE IA-RELATED"/>
    <property type="match status" value="1"/>
</dbReference>
<accession>A0A9Q0RSW9</accession>
<dbReference type="GO" id="GO:0004571">
    <property type="term" value="F:mannosyl-oligosaccharide 1,2-alpha-mannosidase activity"/>
    <property type="evidence" value="ECO:0007669"/>
    <property type="project" value="InterPro"/>
</dbReference>
<gene>
    <name evidence="9" type="ORF">RDWZM_003809</name>
</gene>
<dbReference type="EC" id="3.2.1.-" evidence="7"/>
<evidence type="ECO:0000313" key="9">
    <source>
        <dbReference type="EMBL" id="KAJ6225264.1"/>
    </source>
</evidence>